<keyword evidence="22" id="KW-0560">Oxidoreductase</keyword>
<keyword evidence="11 15" id="KW-0408">Iron</keyword>
<dbReference type="PANTHER" id="PTHR22888:SF9">
    <property type="entry name" value="CYTOCHROME C OXIDASE SUBUNIT 2"/>
    <property type="match status" value="1"/>
</dbReference>
<comment type="cofactor">
    <cofactor evidence="17">
        <name>Cu cation</name>
        <dbReference type="ChEBI" id="CHEBI:23378"/>
    </cofactor>
    <text evidence="17">Binds a copper A center.</text>
</comment>
<evidence type="ECO:0000256" key="6">
    <source>
        <dbReference type="ARBA" id="ARBA00022692"/>
    </source>
</evidence>
<dbReference type="GO" id="GO:0020037">
    <property type="term" value="F:heme binding"/>
    <property type="evidence" value="ECO:0007669"/>
    <property type="project" value="InterPro"/>
</dbReference>
<dbReference type="KEGG" id="pbap:Pla133_13410"/>
<dbReference type="Pfam" id="PF00116">
    <property type="entry name" value="COX2"/>
    <property type="match status" value="1"/>
</dbReference>
<evidence type="ECO:0000256" key="11">
    <source>
        <dbReference type="ARBA" id="ARBA00023004"/>
    </source>
</evidence>
<dbReference type="SUPFAM" id="SSF81464">
    <property type="entry name" value="Cytochrome c oxidase subunit II-like, transmembrane region"/>
    <property type="match status" value="1"/>
</dbReference>
<feature type="domain" description="Cytochrome oxidase subunit II transmembrane region profile" evidence="20">
    <location>
        <begin position="10"/>
        <end position="106"/>
    </location>
</feature>
<feature type="domain" description="Cytochrome c" evidence="21">
    <location>
        <begin position="228"/>
        <end position="329"/>
    </location>
</feature>
<evidence type="ECO:0000256" key="4">
    <source>
        <dbReference type="ARBA" id="ARBA00022617"/>
    </source>
</evidence>
<dbReference type="Gene3D" id="1.10.760.10">
    <property type="entry name" value="Cytochrome c-like domain"/>
    <property type="match status" value="1"/>
</dbReference>
<feature type="domain" description="Cytochrome oxidase subunit II copper A binding" evidence="19">
    <location>
        <begin position="107"/>
        <end position="218"/>
    </location>
</feature>
<evidence type="ECO:0000256" key="15">
    <source>
        <dbReference type="PROSITE-ProRule" id="PRU00433"/>
    </source>
</evidence>
<gene>
    <name evidence="22" type="primary">ctaC</name>
    <name evidence="22" type="ORF">Pla133_13410</name>
</gene>
<organism evidence="22 23">
    <name type="scientific">Engelhardtia mirabilis</name>
    <dbReference type="NCBI Taxonomy" id="2528011"/>
    <lineage>
        <taxon>Bacteria</taxon>
        <taxon>Pseudomonadati</taxon>
        <taxon>Planctomycetota</taxon>
        <taxon>Planctomycetia</taxon>
        <taxon>Planctomycetia incertae sedis</taxon>
        <taxon>Engelhardtia</taxon>
    </lineage>
</organism>
<dbReference type="EC" id="7.1.1.9" evidence="17"/>
<dbReference type="InterPro" id="IPR014222">
    <property type="entry name" value="Cyt_c_oxidase_su2"/>
</dbReference>
<dbReference type="Pfam" id="PF00034">
    <property type="entry name" value="Cytochrom_C"/>
    <property type="match status" value="1"/>
</dbReference>
<keyword evidence="3 16" id="KW-0813">Transport</keyword>
<dbReference type="PROSITE" id="PS50857">
    <property type="entry name" value="COX2_CUA"/>
    <property type="match status" value="1"/>
</dbReference>
<dbReference type="InterPro" id="IPR036909">
    <property type="entry name" value="Cyt_c-like_dom_sf"/>
</dbReference>
<name>A0A518BH43_9BACT</name>
<dbReference type="Proteomes" id="UP000316921">
    <property type="component" value="Chromosome"/>
</dbReference>
<keyword evidence="5 16" id="KW-0679">Respiratory chain</keyword>
<dbReference type="Gene3D" id="2.60.40.420">
    <property type="entry name" value="Cupredoxins - blue copper proteins"/>
    <property type="match status" value="1"/>
</dbReference>
<keyword evidence="12 17" id="KW-0186">Copper</keyword>
<evidence type="ECO:0000256" key="16">
    <source>
        <dbReference type="RuleBase" id="RU000456"/>
    </source>
</evidence>
<dbReference type="InterPro" id="IPR002429">
    <property type="entry name" value="CcO_II-like_C"/>
</dbReference>
<dbReference type="GO" id="GO:0005507">
    <property type="term" value="F:copper ion binding"/>
    <property type="evidence" value="ECO:0007669"/>
    <property type="project" value="InterPro"/>
</dbReference>
<comment type="similarity">
    <text evidence="2 16">Belongs to the cytochrome c oxidase subunit 2 family.</text>
</comment>
<dbReference type="SUPFAM" id="SSF46626">
    <property type="entry name" value="Cytochrome c"/>
    <property type="match status" value="1"/>
</dbReference>
<keyword evidence="10 18" id="KW-1133">Transmembrane helix</keyword>
<dbReference type="PANTHER" id="PTHR22888">
    <property type="entry name" value="CYTOCHROME C OXIDASE, SUBUNIT II"/>
    <property type="match status" value="1"/>
</dbReference>
<dbReference type="InterPro" id="IPR001505">
    <property type="entry name" value="Copper_CuA"/>
</dbReference>
<dbReference type="GO" id="GO:0005886">
    <property type="term" value="C:plasma membrane"/>
    <property type="evidence" value="ECO:0007669"/>
    <property type="project" value="UniProtKB-SubCell"/>
</dbReference>
<dbReference type="SUPFAM" id="SSF49503">
    <property type="entry name" value="Cupredoxins"/>
    <property type="match status" value="1"/>
</dbReference>
<feature type="transmembrane region" description="Helical" evidence="18">
    <location>
        <begin position="77"/>
        <end position="96"/>
    </location>
</feature>
<dbReference type="GO" id="GO:0042773">
    <property type="term" value="P:ATP synthesis coupled electron transport"/>
    <property type="evidence" value="ECO:0007669"/>
    <property type="project" value="TreeGrafter"/>
</dbReference>
<evidence type="ECO:0000256" key="18">
    <source>
        <dbReference type="SAM" id="Phobius"/>
    </source>
</evidence>
<comment type="subcellular location">
    <subcellularLocation>
        <location evidence="16">Cell membrane</location>
        <topology evidence="16">Multi-pass membrane protein</topology>
    </subcellularLocation>
    <subcellularLocation>
        <location evidence="1">Membrane</location>
        <topology evidence="1">Multi-pass membrane protein</topology>
    </subcellularLocation>
</comment>
<evidence type="ECO:0000256" key="10">
    <source>
        <dbReference type="ARBA" id="ARBA00022989"/>
    </source>
</evidence>
<dbReference type="PROSITE" id="PS00078">
    <property type="entry name" value="COX2"/>
    <property type="match status" value="1"/>
</dbReference>
<dbReference type="GO" id="GO:0004129">
    <property type="term" value="F:cytochrome-c oxidase activity"/>
    <property type="evidence" value="ECO:0007669"/>
    <property type="project" value="UniProtKB-EC"/>
</dbReference>
<dbReference type="InterPro" id="IPR009056">
    <property type="entry name" value="Cyt_c-like_dom"/>
</dbReference>
<keyword evidence="13 18" id="KW-0472">Membrane</keyword>
<dbReference type="AlphaFoldDB" id="A0A518BH43"/>
<keyword evidence="7 15" id="KW-0479">Metal-binding</keyword>
<dbReference type="PROSITE" id="PS50999">
    <property type="entry name" value="COX2_TM"/>
    <property type="match status" value="1"/>
</dbReference>
<proteinExistence type="inferred from homology"/>
<dbReference type="PROSITE" id="PS51007">
    <property type="entry name" value="CYTC"/>
    <property type="match status" value="1"/>
</dbReference>
<evidence type="ECO:0000259" key="21">
    <source>
        <dbReference type="PROSITE" id="PS51007"/>
    </source>
</evidence>
<feature type="transmembrane region" description="Helical" evidence="18">
    <location>
        <begin position="31"/>
        <end position="56"/>
    </location>
</feature>
<comment type="function">
    <text evidence="14 17">Subunits I and II form the functional core of the enzyme complex. Electrons originating in cytochrome c are transferred via heme a and Cu(A) to the binuclear center formed by heme a3 and Cu(B).</text>
</comment>
<evidence type="ECO:0000256" key="13">
    <source>
        <dbReference type="ARBA" id="ARBA00023136"/>
    </source>
</evidence>
<dbReference type="InterPro" id="IPR036257">
    <property type="entry name" value="Cyt_c_oxidase_su2_TM_sf"/>
</dbReference>
<dbReference type="InterPro" id="IPR008972">
    <property type="entry name" value="Cupredoxin"/>
</dbReference>
<evidence type="ECO:0000256" key="12">
    <source>
        <dbReference type="ARBA" id="ARBA00023008"/>
    </source>
</evidence>
<dbReference type="CDD" id="cd13915">
    <property type="entry name" value="CuRO_HCO_II_like_2"/>
    <property type="match status" value="1"/>
</dbReference>
<dbReference type="Pfam" id="PF02790">
    <property type="entry name" value="COX2_TM"/>
    <property type="match status" value="1"/>
</dbReference>
<dbReference type="GO" id="GO:0016491">
    <property type="term" value="F:oxidoreductase activity"/>
    <property type="evidence" value="ECO:0007669"/>
    <property type="project" value="UniProtKB-KW"/>
</dbReference>
<keyword evidence="6 16" id="KW-0812">Transmembrane</keyword>
<evidence type="ECO:0000313" key="23">
    <source>
        <dbReference type="Proteomes" id="UP000316921"/>
    </source>
</evidence>
<evidence type="ECO:0000259" key="20">
    <source>
        <dbReference type="PROSITE" id="PS50999"/>
    </source>
</evidence>
<sequence>MNGLLSLALQGAGQSFWFPEQASTVAGRIDAVFYFILWVSIISFVGVVGVTLWFAWKYRARPGHSAVKTSSHDNTLEVTWTIIPTILVAGMFWVGFKGFLDLRNAPEGSYQVNVTAQKWSWEFQYPNGHLSPELHSWVGQPTRLLMTSTDVLHSLYIPSFRVKQDVVPGRYTSLWWEATKPGVYNLFCTEYCGDQHSAMITKCVVHESKEAFDAWMEKDADIIGNSPSLVAAGETLYNRKGCTQCHLTTAETLKGPGFLVLSKAWADGKALPLDGGGSVMPDENYVRESILVPGAKIRDGFKGVNMPAYQGRIKDDELGAISLYIQSLATDGN</sequence>
<protein>
    <recommendedName>
        <fullName evidence="17">Cytochrome c oxidase subunit 2</fullName>
        <ecNumber evidence="17">7.1.1.9</ecNumber>
    </recommendedName>
</protein>
<keyword evidence="9 16" id="KW-0249">Electron transport</keyword>
<evidence type="ECO:0000259" key="19">
    <source>
        <dbReference type="PROSITE" id="PS50857"/>
    </source>
</evidence>
<keyword evidence="4 15" id="KW-0349">Heme</keyword>
<dbReference type="InterPro" id="IPR011759">
    <property type="entry name" value="Cyt_c_oxidase_su2_TM_dom"/>
</dbReference>
<evidence type="ECO:0000256" key="14">
    <source>
        <dbReference type="ARBA" id="ARBA00024688"/>
    </source>
</evidence>
<evidence type="ECO:0000256" key="17">
    <source>
        <dbReference type="RuleBase" id="RU004024"/>
    </source>
</evidence>
<dbReference type="Gene3D" id="1.10.287.90">
    <property type="match status" value="1"/>
</dbReference>
<reference evidence="22 23" key="1">
    <citation type="submission" date="2019-02" db="EMBL/GenBank/DDBJ databases">
        <title>Deep-cultivation of Planctomycetes and their phenomic and genomic characterization uncovers novel biology.</title>
        <authorList>
            <person name="Wiegand S."/>
            <person name="Jogler M."/>
            <person name="Boedeker C."/>
            <person name="Pinto D."/>
            <person name="Vollmers J."/>
            <person name="Rivas-Marin E."/>
            <person name="Kohn T."/>
            <person name="Peeters S.H."/>
            <person name="Heuer A."/>
            <person name="Rast P."/>
            <person name="Oberbeckmann S."/>
            <person name="Bunk B."/>
            <person name="Jeske O."/>
            <person name="Meyerdierks A."/>
            <person name="Storesund J.E."/>
            <person name="Kallscheuer N."/>
            <person name="Luecker S."/>
            <person name="Lage O.M."/>
            <person name="Pohl T."/>
            <person name="Merkel B.J."/>
            <person name="Hornburger P."/>
            <person name="Mueller R.-W."/>
            <person name="Bruemmer F."/>
            <person name="Labrenz M."/>
            <person name="Spormann A.M."/>
            <person name="Op den Camp H."/>
            <person name="Overmann J."/>
            <person name="Amann R."/>
            <person name="Jetten M.S.M."/>
            <person name="Mascher T."/>
            <person name="Medema M.H."/>
            <person name="Devos D.P."/>
            <person name="Kaster A.-K."/>
            <person name="Ovreas L."/>
            <person name="Rohde M."/>
            <person name="Galperin M.Y."/>
            <person name="Jogler C."/>
        </authorList>
    </citation>
    <scope>NUCLEOTIDE SEQUENCE [LARGE SCALE GENOMIC DNA]</scope>
    <source>
        <strain evidence="22 23">Pla133</strain>
    </source>
</reference>
<keyword evidence="8" id="KW-1278">Translocase</keyword>
<evidence type="ECO:0000256" key="5">
    <source>
        <dbReference type="ARBA" id="ARBA00022660"/>
    </source>
</evidence>
<evidence type="ECO:0000313" key="22">
    <source>
        <dbReference type="EMBL" id="QDU66274.1"/>
    </source>
</evidence>
<dbReference type="InterPro" id="IPR045187">
    <property type="entry name" value="CcO_II"/>
</dbReference>
<evidence type="ECO:0000256" key="9">
    <source>
        <dbReference type="ARBA" id="ARBA00022982"/>
    </source>
</evidence>
<comment type="catalytic activity">
    <reaction evidence="17">
        <text>4 Fe(II)-[cytochrome c] + O2 + 8 H(+)(in) = 4 Fe(III)-[cytochrome c] + 2 H2O + 4 H(+)(out)</text>
        <dbReference type="Rhea" id="RHEA:11436"/>
        <dbReference type="Rhea" id="RHEA-COMP:10350"/>
        <dbReference type="Rhea" id="RHEA-COMP:14399"/>
        <dbReference type="ChEBI" id="CHEBI:15377"/>
        <dbReference type="ChEBI" id="CHEBI:15378"/>
        <dbReference type="ChEBI" id="CHEBI:15379"/>
        <dbReference type="ChEBI" id="CHEBI:29033"/>
        <dbReference type="ChEBI" id="CHEBI:29034"/>
        <dbReference type="EC" id="7.1.1.9"/>
    </reaction>
</comment>
<evidence type="ECO:0000256" key="2">
    <source>
        <dbReference type="ARBA" id="ARBA00007866"/>
    </source>
</evidence>
<accession>A0A518BH43</accession>
<evidence type="ECO:0000256" key="8">
    <source>
        <dbReference type="ARBA" id="ARBA00022967"/>
    </source>
</evidence>
<dbReference type="RefSeq" id="WP_145063710.1">
    <property type="nucleotide sequence ID" value="NZ_CP036287.1"/>
</dbReference>
<dbReference type="EMBL" id="CP036287">
    <property type="protein sequence ID" value="QDU66274.1"/>
    <property type="molecule type" value="Genomic_DNA"/>
</dbReference>
<keyword evidence="23" id="KW-1185">Reference proteome</keyword>
<evidence type="ECO:0000256" key="1">
    <source>
        <dbReference type="ARBA" id="ARBA00004141"/>
    </source>
</evidence>
<dbReference type="NCBIfam" id="TIGR02866">
    <property type="entry name" value="CoxB"/>
    <property type="match status" value="1"/>
</dbReference>
<evidence type="ECO:0000256" key="7">
    <source>
        <dbReference type="ARBA" id="ARBA00022723"/>
    </source>
</evidence>
<evidence type="ECO:0000256" key="3">
    <source>
        <dbReference type="ARBA" id="ARBA00022448"/>
    </source>
</evidence>